<protein>
    <submittedName>
        <fullName evidence="1">Uncharacterized protein</fullName>
    </submittedName>
</protein>
<accession>A0A410QFI4</accession>
<proteinExistence type="predicted"/>
<sequence length="372" mass="44038">MNYMVSVDTIRAYTYANININGLVQRGWKKWVNKKDNSISFFKKDGHLLFWYFPAGILLIKFSIPKFFYGTNAKPFNLTDASLVIKLVNYKIKKLLPDIDVDCFENWICTEIHPFVHYYADNEEDKTIYLECLKKTRYPRLKRHNYPTGIQARNGSYALNIYSKVDEIKFRVTNRPHSVSNEDYTIMNNIKYVLRFEYQVKKAYLRYHFRYNRTVKDVLTKQFCENLLLDAVKNANLNSPFLYKSELIERIKSEFGKIKARNLIEFVTDFNERPKDFINIKYPQKTQNNYLGILKKNNINPVYLLDKVSRKIDFTDFNEPDKLNFKISLLKILILITFLKKHLNQQKNIHIESIIASSLFIPPAFYLEDGGG</sequence>
<dbReference type="KEGG" id="spoa:EQM13_15330"/>
<dbReference type="EMBL" id="CP035282">
    <property type="protein sequence ID" value="QAT62842.1"/>
    <property type="molecule type" value="Genomic_DNA"/>
</dbReference>
<dbReference type="RefSeq" id="WP_128753124.1">
    <property type="nucleotide sequence ID" value="NZ_CP035282.1"/>
</dbReference>
<gene>
    <name evidence="1" type="ORF">EQM13_15330</name>
</gene>
<dbReference type="Proteomes" id="UP000287969">
    <property type="component" value="Chromosome"/>
</dbReference>
<name>A0A410QFI4_9FIRM</name>
<dbReference type="AlphaFoldDB" id="A0A410QFI4"/>
<dbReference type="OrthoDB" id="9923754at2"/>
<reference evidence="2" key="1">
    <citation type="submission" date="2019-01" db="EMBL/GenBank/DDBJ databases">
        <title>Draft genomes of a novel of Sporanaerobacter strains.</title>
        <authorList>
            <person name="Ma S."/>
        </authorList>
    </citation>
    <scope>NUCLEOTIDE SEQUENCE [LARGE SCALE GENOMIC DNA]</scope>
    <source>
        <strain evidence="2">NJN-17</strain>
    </source>
</reference>
<keyword evidence="2" id="KW-1185">Reference proteome</keyword>
<evidence type="ECO:0000313" key="1">
    <source>
        <dbReference type="EMBL" id="QAT62842.1"/>
    </source>
</evidence>
<evidence type="ECO:0000313" key="2">
    <source>
        <dbReference type="Proteomes" id="UP000287969"/>
    </source>
</evidence>
<organism evidence="1 2">
    <name type="scientific">Acidilutibacter cellobiosedens</name>
    <dbReference type="NCBI Taxonomy" id="2507161"/>
    <lineage>
        <taxon>Bacteria</taxon>
        <taxon>Bacillati</taxon>
        <taxon>Bacillota</taxon>
        <taxon>Tissierellia</taxon>
        <taxon>Tissierellales</taxon>
        <taxon>Acidilutibacteraceae</taxon>
        <taxon>Acidilutibacter</taxon>
    </lineage>
</organism>